<sequence length="132" mass="14949">MEPIDAPDPDLLDKALKTEVYRPPTREGEEFPLQLNSSVRIDRTARPPVVPTIQAKLVGRWLLDEHGNRFLGWVYIGPVSLEPYDEEKLDGESLDAWLDRALNASCLRMRITDRDSDNAMIEVDLRASSGQC</sequence>
<protein>
    <submittedName>
        <fullName evidence="1">Uncharacterized protein</fullName>
    </submittedName>
</protein>
<comment type="caution">
    <text evidence="1">The sequence shown here is derived from an EMBL/GenBank/DDBJ whole genome shotgun (WGS) entry which is preliminary data.</text>
</comment>
<gene>
    <name evidence="1" type="ORF">POL72_15680</name>
</gene>
<evidence type="ECO:0000313" key="1">
    <source>
        <dbReference type="EMBL" id="MDC0679184.1"/>
    </source>
</evidence>
<dbReference type="RefSeq" id="WP_272096133.1">
    <property type="nucleotide sequence ID" value="NZ_JAQNDK010000002.1"/>
</dbReference>
<proteinExistence type="predicted"/>
<dbReference type="EMBL" id="JAQNDK010000002">
    <property type="protein sequence ID" value="MDC0679184.1"/>
    <property type="molecule type" value="Genomic_DNA"/>
</dbReference>
<name>A0ABT5C0B4_9BACT</name>
<organism evidence="1 2">
    <name type="scientific">Sorangium atrum</name>
    <dbReference type="NCBI Taxonomy" id="2995308"/>
    <lineage>
        <taxon>Bacteria</taxon>
        <taxon>Pseudomonadati</taxon>
        <taxon>Myxococcota</taxon>
        <taxon>Polyangia</taxon>
        <taxon>Polyangiales</taxon>
        <taxon>Polyangiaceae</taxon>
        <taxon>Sorangium</taxon>
    </lineage>
</organism>
<keyword evidence="2" id="KW-1185">Reference proteome</keyword>
<dbReference type="Proteomes" id="UP001217485">
    <property type="component" value="Unassembled WGS sequence"/>
</dbReference>
<evidence type="ECO:0000313" key="2">
    <source>
        <dbReference type="Proteomes" id="UP001217485"/>
    </source>
</evidence>
<reference evidence="1 2" key="1">
    <citation type="submission" date="2023-01" db="EMBL/GenBank/DDBJ databases">
        <title>Minimal conservation of predation-associated metabolite biosynthetic gene clusters underscores biosynthetic potential of Myxococcota including descriptions for ten novel species: Archangium lansinium sp. nov., Myxococcus landrumus sp. nov., Nannocystis bai.</title>
        <authorList>
            <person name="Ahearne A."/>
            <person name="Stevens C."/>
            <person name="Dowd S."/>
        </authorList>
    </citation>
    <scope>NUCLEOTIDE SEQUENCE [LARGE SCALE GENOMIC DNA]</scope>
    <source>
        <strain evidence="1 2">WIWO2</strain>
    </source>
</reference>
<accession>A0ABT5C0B4</accession>